<dbReference type="GO" id="GO:0030288">
    <property type="term" value="C:outer membrane-bounded periplasmic space"/>
    <property type="evidence" value="ECO:0007669"/>
    <property type="project" value="TreeGrafter"/>
</dbReference>
<dbReference type="Proteomes" id="UP000035088">
    <property type="component" value="Unassembled WGS sequence"/>
</dbReference>
<dbReference type="Pfam" id="PF00497">
    <property type="entry name" value="SBP_bac_3"/>
    <property type="match status" value="1"/>
</dbReference>
<evidence type="ECO:0000313" key="8">
    <source>
        <dbReference type="Proteomes" id="UP000035088"/>
    </source>
</evidence>
<dbReference type="PANTHER" id="PTHR30085:SF6">
    <property type="entry name" value="ABC TRANSPORTER GLUTAMINE-BINDING PROTEIN GLNH"/>
    <property type="match status" value="1"/>
</dbReference>
<dbReference type="Gene3D" id="3.40.190.10">
    <property type="entry name" value="Periplasmic binding protein-like II"/>
    <property type="match status" value="2"/>
</dbReference>
<dbReference type="PROSITE" id="PS51257">
    <property type="entry name" value="PROKAR_LIPOPROTEIN"/>
    <property type="match status" value="1"/>
</dbReference>
<evidence type="ECO:0000256" key="5">
    <source>
        <dbReference type="SAM" id="SignalP"/>
    </source>
</evidence>
<comment type="caution">
    <text evidence="7">The sequence shown here is derived from an EMBL/GenBank/DDBJ whole genome shotgun (WGS) entry which is preliminary data.</text>
</comment>
<dbReference type="RefSeq" id="WP_007320585.1">
    <property type="nucleotide sequence ID" value="NZ_BAEE01000012.1"/>
</dbReference>
<gene>
    <name evidence="7" type="ORF">GOARA_012_00580</name>
</gene>
<dbReference type="AlphaFoldDB" id="G7GY33"/>
<keyword evidence="8" id="KW-1185">Reference proteome</keyword>
<keyword evidence="2" id="KW-0813">Transport</keyword>
<feature type="signal peptide" evidence="5">
    <location>
        <begin position="1"/>
        <end position="18"/>
    </location>
</feature>
<feature type="chain" id="PRO_5039558294" evidence="5">
    <location>
        <begin position="19"/>
        <end position="326"/>
    </location>
</feature>
<sequence>MRTRVRAALVLVALTATGCVRFTAPDSPPPLTTANTPTPPGMVTQRPGAPTSPESDTDNCNRLASLRPIPLPPRGQMPPRTPMAEIAASGRLIVGIDTGSNPFSFRDPLSGDLRGFDVDIAREISRAIFDDPNRIEFRVMRSADRVDALRNREVDLVVKTMSITCERRRHVDFSSPYYVAAQRILAVNSSKISQAEDLAGKRVCVATGATSALRLRQIVPTATLVETSTWADCLVLLQQSGVDAVSTDDAILAGLAAQDPWLQLVGPSLGEEYYGIGIAKGRDGLVRFVNAVLVDLMASGRWRAIADEWLSMLGSTAALPRPTYRD</sequence>
<proteinExistence type="inferred from homology"/>
<feature type="domain" description="Solute-binding protein family 3/N-terminal" evidence="6">
    <location>
        <begin position="91"/>
        <end position="313"/>
    </location>
</feature>
<feature type="region of interest" description="Disordered" evidence="4">
    <location>
        <begin position="22"/>
        <end position="58"/>
    </location>
</feature>
<keyword evidence="3 5" id="KW-0732">Signal</keyword>
<evidence type="ECO:0000256" key="1">
    <source>
        <dbReference type="ARBA" id="ARBA00010333"/>
    </source>
</evidence>
<dbReference type="STRING" id="1073574.GOARA_012_00580"/>
<evidence type="ECO:0000259" key="6">
    <source>
        <dbReference type="SMART" id="SM00062"/>
    </source>
</evidence>
<reference evidence="7 8" key="1">
    <citation type="submission" date="2011-11" db="EMBL/GenBank/DDBJ databases">
        <title>Whole genome shotgun sequence of Gordonia araii NBRC 100433.</title>
        <authorList>
            <person name="Yoshida Y."/>
            <person name="Hosoyama A."/>
            <person name="Tsuchikane K."/>
            <person name="Katsumata H."/>
            <person name="Yamazaki S."/>
            <person name="Fujita N."/>
        </authorList>
    </citation>
    <scope>NUCLEOTIDE SEQUENCE [LARGE SCALE GENOMIC DNA]</scope>
    <source>
        <strain evidence="7 8">NBRC 100433</strain>
    </source>
</reference>
<dbReference type="CDD" id="cd13690">
    <property type="entry name" value="PBP2_GluB"/>
    <property type="match status" value="1"/>
</dbReference>
<dbReference type="PANTHER" id="PTHR30085">
    <property type="entry name" value="AMINO ACID ABC TRANSPORTER PERMEASE"/>
    <property type="match status" value="1"/>
</dbReference>
<evidence type="ECO:0000256" key="2">
    <source>
        <dbReference type="ARBA" id="ARBA00022448"/>
    </source>
</evidence>
<dbReference type="EMBL" id="BAEE01000012">
    <property type="protein sequence ID" value="GAB08508.1"/>
    <property type="molecule type" value="Genomic_DNA"/>
</dbReference>
<comment type="similarity">
    <text evidence="1">Belongs to the bacterial solute-binding protein 3 family.</text>
</comment>
<evidence type="ECO:0000256" key="4">
    <source>
        <dbReference type="SAM" id="MobiDB-lite"/>
    </source>
</evidence>
<dbReference type="SMART" id="SM00062">
    <property type="entry name" value="PBPb"/>
    <property type="match status" value="1"/>
</dbReference>
<evidence type="ECO:0000256" key="3">
    <source>
        <dbReference type="ARBA" id="ARBA00022729"/>
    </source>
</evidence>
<dbReference type="GO" id="GO:0005576">
    <property type="term" value="C:extracellular region"/>
    <property type="evidence" value="ECO:0007669"/>
    <property type="project" value="TreeGrafter"/>
</dbReference>
<name>G7GY33_9ACTN</name>
<accession>G7GY33</accession>
<dbReference type="GO" id="GO:0006865">
    <property type="term" value="P:amino acid transport"/>
    <property type="evidence" value="ECO:0007669"/>
    <property type="project" value="TreeGrafter"/>
</dbReference>
<dbReference type="OrthoDB" id="9807888at2"/>
<dbReference type="InterPro" id="IPR001638">
    <property type="entry name" value="Solute-binding_3/MltF_N"/>
</dbReference>
<organism evidence="7 8">
    <name type="scientific">Gordonia araii NBRC 100433</name>
    <dbReference type="NCBI Taxonomy" id="1073574"/>
    <lineage>
        <taxon>Bacteria</taxon>
        <taxon>Bacillati</taxon>
        <taxon>Actinomycetota</taxon>
        <taxon>Actinomycetes</taxon>
        <taxon>Mycobacteriales</taxon>
        <taxon>Gordoniaceae</taxon>
        <taxon>Gordonia</taxon>
    </lineage>
</organism>
<evidence type="ECO:0000313" key="7">
    <source>
        <dbReference type="EMBL" id="GAB08508.1"/>
    </source>
</evidence>
<dbReference type="SUPFAM" id="SSF53850">
    <property type="entry name" value="Periplasmic binding protein-like II"/>
    <property type="match status" value="1"/>
</dbReference>
<protein>
    <submittedName>
        <fullName evidence="7">Putative ABC transporter substrate binding protein</fullName>
    </submittedName>
</protein>
<dbReference type="InterPro" id="IPR051455">
    <property type="entry name" value="Bact_solute-bind_prot3"/>
</dbReference>